<dbReference type="PANTHER" id="PTHR12537:SF137">
    <property type="entry name" value="PUMILIO HOMOLOG 16-RELATED"/>
    <property type="match status" value="1"/>
</dbReference>
<evidence type="ECO:0000256" key="3">
    <source>
        <dbReference type="ARBA" id="ARBA00022884"/>
    </source>
</evidence>
<organism evidence="6 7">
    <name type="scientific">Cinchona calisaya</name>
    <dbReference type="NCBI Taxonomy" id="153742"/>
    <lineage>
        <taxon>Eukaryota</taxon>
        <taxon>Viridiplantae</taxon>
        <taxon>Streptophyta</taxon>
        <taxon>Embryophyta</taxon>
        <taxon>Tracheophyta</taxon>
        <taxon>Spermatophyta</taxon>
        <taxon>Magnoliopsida</taxon>
        <taxon>eudicotyledons</taxon>
        <taxon>Gunneridae</taxon>
        <taxon>Pentapetalae</taxon>
        <taxon>asterids</taxon>
        <taxon>lamiids</taxon>
        <taxon>Gentianales</taxon>
        <taxon>Rubiaceae</taxon>
        <taxon>Cinchonoideae</taxon>
        <taxon>Cinchoneae</taxon>
        <taxon>Cinchona</taxon>
    </lineage>
</organism>
<gene>
    <name evidence="6" type="ORF">ACH5RR_017454</name>
</gene>
<evidence type="ECO:0000256" key="4">
    <source>
        <dbReference type="PROSITE-ProRule" id="PRU00317"/>
    </source>
</evidence>
<feature type="repeat" description="Pumilio" evidence="4">
    <location>
        <begin position="507"/>
        <end position="548"/>
    </location>
</feature>
<dbReference type="SUPFAM" id="SSF48371">
    <property type="entry name" value="ARM repeat"/>
    <property type="match status" value="1"/>
</dbReference>
<evidence type="ECO:0000313" key="6">
    <source>
        <dbReference type="EMBL" id="KAL3519305.1"/>
    </source>
</evidence>
<dbReference type="PANTHER" id="PTHR12537">
    <property type="entry name" value="RNA BINDING PROTEIN PUMILIO-RELATED"/>
    <property type="match status" value="1"/>
</dbReference>
<keyword evidence="2" id="KW-0810">Translation regulation</keyword>
<accession>A0ABD2ZIL5</accession>
<dbReference type="Gene3D" id="1.25.10.10">
    <property type="entry name" value="Leucine-rich Repeat Variant"/>
    <property type="match status" value="1"/>
</dbReference>
<dbReference type="InterPro" id="IPR033133">
    <property type="entry name" value="PUM-HD"/>
</dbReference>
<feature type="repeat" description="Pumilio" evidence="4">
    <location>
        <begin position="435"/>
        <end position="471"/>
    </location>
</feature>
<sequence length="583" mass="65762">MESSYSANSQTIPNGTYTIDKNNHPINANHDMLDICFGSLSLRSKNASTSASAAAAAAAVVSNSEKLLETQVMNEESKGSSSKIDNNSRAVQEFTNVKTEWPSSSSSIPHYNIWAGERSLQYGIGSSLTPMNYMDMKYTPDMDYAPDNDYRSLRDQTSFSYFHPNSSAYRSPNQFSGNSVLNYPYGFYNPETHVMNGTRNFRIQMENHFVNGQVQDERNSGCYYPMSNYQANSPYLQDQFFWDNSSQLESSLPGFDFFKMAVSPDGSEQLRSVLQQGNSWFIQETLRGVFPLIFRLMADINGHHVFEMLVDKCANCQLYAIMTKVQSKSDLFLDTAFTTYGSSSIKRLIKRLKRTGMEFTITKILSRKSYELMTDKMASHVITHCFENLGDKANQVLYDDILSYFLPLVTDIIGCITVNQCIGYITGPRRAVLLNLVANYAGHLAYDPSGNFVVQHVLGLNNDAITRSILYSLKGHYLELSLLKFGSHLVEKCLRSSLLGLSLVVEEMLINDKILSMLARDKFGNYVVQRTLEQTKLKAKDCYEALVEALKPHYSNLLRKAGGRYVACLIKDDIERQNAHPDQ</sequence>
<dbReference type="Proteomes" id="UP001630127">
    <property type="component" value="Unassembled WGS sequence"/>
</dbReference>
<evidence type="ECO:0000313" key="7">
    <source>
        <dbReference type="Proteomes" id="UP001630127"/>
    </source>
</evidence>
<dbReference type="AlphaFoldDB" id="A0ABD2ZIL5"/>
<comment type="caution">
    <text evidence="6">The sequence shown here is derived from an EMBL/GenBank/DDBJ whole genome shotgun (WGS) entry which is preliminary data.</text>
</comment>
<feature type="domain" description="PUM-HD" evidence="5">
    <location>
        <begin position="228"/>
        <end position="574"/>
    </location>
</feature>
<keyword evidence="7" id="KW-1185">Reference proteome</keyword>
<dbReference type="SMART" id="SM00025">
    <property type="entry name" value="Pumilio"/>
    <property type="match status" value="6"/>
</dbReference>
<dbReference type="GO" id="GO:0006417">
    <property type="term" value="P:regulation of translation"/>
    <property type="evidence" value="ECO:0007669"/>
    <property type="project" value="UniProtKB-KW"/>
</dbReference>
<keyword evidence="3" id="KW-0694">RNA-binding</keyword>
<evidence type="ECO:0000256" key="2">
    <source>
        <dbReference type="ARBA" id="ARBA00022845"/>
    </source>
</evidence>
<keyword evidence="1" id="KW-0677">Repeat</keyword>
<dbReference type="InterPro" id="IPR011989">
    <property type="entry name" value="ARM-like"/>
</dbReference>
<evidence type="ECO:0000259" key="5">
    <source>
        <dbReference type="PROSITE" id="PS50303"/>
    </source>
</evidence>
<protein>
    <recommendedName>
        <fullName evidence="5">PUM-HD domain-containing protein</fullName>
    </recommendedName>
</protein>
<dbReference type="PROSITE" id="PS50303">
    <property type="entry name" value="PUM_HD"/>
    <property type="match status" value="1"/>
</dbReference>
<dbReference type="InterPro" id="IPR001313">
    <property type="entry name" value="Pumilio_RNA-bd_rpt"/>
</dbReference>
<evidence type="ECO:0000256" key="1">
    <source>
        <dbReference type="ARBA" id="ARBA00022737"/>
    </source>
</evidence>
<proteinExistence type="predicted"/>
<dbReference type="Pfam" id="PF00806">
    <property type="entry name" value="PUF"/>
    <property type="match status" value="5"/>
</dbReference>
<dbReference type="InterPro" id="IPR016024">
    <property type="entry name" value="ARM-type_fold"/>
</dbReference>
<dbReference type="PROSITE" id="PS50302">
    <property type="entry name" value="PUM"/>
    <property type="match status" value="2"/>
</dbReference>
<dbReference type="EMBL" id="JBJUIK010000008">
    <property type="protein sequence ID" value="KAL3519305.1"/>
    <property type="molecule type" value="Genomic_DNA"/>
</dbReference>
<reference evidence="6 7" key="1">
    <citation type="submission" date="2024-11" db="EMBL/GenBank/DDBJ databases">
        <title>A near-complete genome assembly of Cinchona calisaya.</title>
        <authorList>
            <person name="Lian D.C."/>
            <person name="Zhao X.W."/>
            <person name="Wei L."/>
        </authorList>
    </citation>
    <scope>NUCLEOTIDE SEQUENCE [LARGE SCALE GENOMIC DNA]</scope>
    <source>
        <tissue evidence="6">Nenye</tissue>
    </source>
</reference>
<name>A0ABD2ZIL5_9GENT</name>
<dbReference type="GO" id="GO:0003723">
    <property type="term" value="F:RNA binding"/>
    <property type="evidence" value="ECO:0007669"/>
    <property type="project" value="UniProtKB-KW"/>
</dbReference>